<dbReference type="AlphaFoldDB" id="A0A0C9M536"/>
<feature type="compositionally biased region" description="Polar residues" evidence="3">
    <location>
        <begin position="43"/>
        <end position="55"/>
    </location>
</feature>
<feature type="region of interest" description="Disordered" evidence="3">
    <location>
        <begin position="1"/>
        <end position="270"/>
    </location>
</feature>
<dbReference type="PANTHER" id="PTHR22792:SF132">
    <property type="entry name" value="LA-RELATED PROTEIN 1"/>
    <property type="match status" value="1"/>
</dbReference>
<dbReference type="PROSITE" id="PS50961">
    <property type="entry name" value="HTH_LA"/>
    <property type="match status" value="1"/>
</dbReference>
<evidence type="ECO:0000256" key="3">
    <source>
        <dbReference type="SAM" id="MobiDB-lite"/>
    </source>
</evidence>
<feature type="compositionally biased region" description="Basic and acidic residues" evidence="3">
    <location>
        <begin position="63"/>
        <end position="76"/>
    </location>
</feature>
<dbReference type="GO" id="GO:0005829">
    <property type="term" value="C:cytosol"/>
    <property type="evidence" value="ECO:0007669"/>
    <property type="project" value="TreeGrafter"/>
</dbReference>
<evidence type="ECO:0000256" key="2">
    <source>
        <dbReference type="PROSITE-ProRule" id="PRU00332"/>
    </source>
</evidence>
<evidence type="ECO:0000313" key="5">
    <source>
        <dbReference type="EMBL" id="GAN01519.1"/>
    </source>
</evidence>
<dbReference type="EMBL" id="DF836297">
    <property type="protein sequence ID" value="GAN01519.1"/>
    <property type="molecule type" value="Genomic_DNA"/>
</dbReference>
<dbReference type="SUPFAM" id="SSF46785">
    <property type="entry name" value="Winged helix' DNA-binding domain"/>
    <property type="match status" value="1"/>
</dbReference>
<feature type="compositionally biased region" description="Polar residues" evidence="3">
    <location>
        <begin position="136"/>
        <end position="149"/>
    </location>
</feature>
<feature type="compositionally biased region" description="Low complexity" evidence="3">
    <location>
        <begin position="203"/>
        <end position="217"/>
    </location>
</feature>
<organism evidence="5">
    <name type="scientific">Mucor ambiguus</name>
    <dbReference type="NCBI Taxonomy" id="91626"/>
    <lineage>
        <taxon>Eukaryota</taxon>
        <taxon>Fungi</taxon>
        <taxon>Fungi incertae sedis</taxon>
        <taxon>Mucoromycota</taxon>
        <taxon>Mucoromycotina</taxon>
        <taxon>Mucoromycetes</taxon>
        <taxon>Mucorales</taxon>
        <taxon>Mucorineae</taxon>
        <taxon>Mucoraceae</taxon>
        <taxon>Mucor</taxon>
    </lineage>
</organism>
<feature type="compositionally biased region" description="Low complexity" evidence="3">
    <location>
        <begin position="150"/>
        <end position="171"/>
    </location>
</feature>
<dbReference type="GO" id="GO:0048255">
    <property type="term" value="P:mRNA stabilization"/>
    <property type="evidence" value="ECO:0007669"/>
    <property type="project" value="InterPro"/>
</dbReference>
<dbReference type="InterPro" id="IPR036390">
    <property type="entry name" value="WH_DNA-bd_sf"/>
</dbReference>
<feature type="compositionally biased region" description="Gly residues" evidence="3">
    <location>
        <begin position="245"/>
        <end position="263"/>
    </location>
</feature>
<dbReference type="Pfam" id="PF05383">
    <property type="entry name" value="La"/>
    <property type="match status" value="1"/>
</dbReference>
<protein>
    <submittedName>
        <fullName evidence="5">La-related protein 1</fullName>
    </submittedName>
</protein>
<dbReference type="InterPro" id="IPR006607">
    <property type="entry name" value="DM15"/>
</dbReference>
<dbReference type="SMART" id="SM00715">
    <property type="entry name" value="LA"/>
    <property type="match status" value="1"/>
</dbReference>
<accession>A0A0C9M536</accession>
<gene>
    <name evidence="5" type="ORF">MAM1_0008c00952</name>
</gene>
<evidence type="ECO:0000313" key="6">
    <source>
        <dbReference type="Proteomes" id="UP000053815"/>
    </source>
</evidence>
<dbReference type="InterPro" id="IPR045180">
    <property type="entry name" value="La_dom_prot"/>
</dbReference>
<proteinExistence type="predicted"/>
<evidence type="ECO:0000256" key="1">
    <source>
        <dbReference type="ARBA" id="ARBA00022884"/>
    </source>
</evidence>
<sequence>MVNSTTDTKPQEPIMTEKPADTSPKKVPAPIPDVNVWQIKKPVTSTTAQSVNSHDASWPAPKEAIHQEEPVNEKKPSASATSSKSIGKGQWKPYTPTIIHSTPTPATGGRGNGRSNASRGGRGGNANGNSNNNNRKSTAVSSSKSNQARPLTSTSSSSVPSSTVNAAAPSSVKEEEKTSTTTTPTPATTASVTNNTEKEKSTKLNNNNNSSSSTTTTPFPDTPAMESNQQQHRQQHHHHFQHMNGRGGGMRRGGSSRGNGRGGYQPRFFNRPNPSAYLNVDPETLKAYICQQIEYYFSVDNLCRDLFLRSQMDTEGYVPITLIAGFNRVRGLTSDMSLVRASLELSKILEVKQDSGDLLRKKEGWETWVLPAAGTVATTKTENGAPQIIKSVPASPAPIPTLASLAHKKAPATPTTTINARSVPSATTTTTPAPAPAPAPKNTEEDDLFDFEDEDWVDGSRPNTVKKYYLSDEDEDDEDYEFDDDTVARIMIVTQRKKDRSHHSFDRAKMNDDISDMINEGLYQYESGLGVGNQPNQSKVGTLDSEHFAQLSASAKQRESVLTTTNAAEAKPIKSKKKAPRFYPVQAESLPNSMARSPAPASTLVVNGNVSHTKKDEQGHVGWVLGEEAYHPNPNDLLSTSLSRSPMPENYLSTSVDNMAHSFGTSFQHPSRDLLREKGFVQHKYHKYHAKALKERKQLGVGQSQEMNTLFRFWSHFLRDHSNKRMYNEFKRLAVEDANHNYRYGLECLFRLYSYGLERRFRKDMFEDFQELTLNDYDNGYLYGLEKFWAYNFYRKDKKKRELVFNDRMTELLSKYKTIKDFRKADAPKKLEGATFVVPNHNKQRNGSVSGPAGKSA</sequence>
<keyword evidence="1 2" id="KW-0694">RNA-binding</keyword>
<dbReference type="GO" id="GO:0000339">
    <property type="term" value="F:RNA cap binding"/>
    <property type="evidence" value="ECO:0007669"/>
    <property type="project" value="InterPro"/>
</dbReference>
<dbReference type="GO" id="GO:0010494">
    <property type="term" value="C:cytoplasmic stress granule"/>
    <property type="evidence" value="ECO:0007669"/>
    <property type="project" value="TreeGrafter"/>
</dbReference>
<dbReference type="CDD" id="cd07323">
    <property type="entry name" value="LAM"/>
    <property type="match status" value="1"/>
</dbReference>
<feature type="compositionally biased region" description="Low complexity" evidence="3">
    <location>
        <begin position="179"/>
        <end position="195"/>
    </location>
</feature>
<dbReference type="Pfam" id="PF21071">
    <property type="entry name" value="LARP1_HEAT"/>
    <property type="match status" value="1"/>
</dbReference>
<reference evidence="5" key="1">
    <citation type="submission" date="2014-09" db="EMBL/GenBank/DDBJ databases">
        <title>Draft genome sequence of an oleaginous Mucoromycotina fungus Mucor ambiguus NBRC6742.</title>
        <authorList>
            <person name="Takeda I."/>
            <person name="Yamane N."/>
            <person name="Morita T."/>
            <person name="Tamano K."/>
            <person name="Machida M."/>
            <person name="Baker S."/>
            <person name="Koike H."/>
        </authorList>
    </citation>
    <scope>NUCLEOTIDE SEQUENCE</scope>
    <source>
        <strain evidence="5">NBRC 6742</strain>
    </source>
</reference>
<dbReference type="InterPro" id="IPR036388">
    <property type="entry name" value="WH-like_DNA-bd_sf"/>
</dbReference>
<keyword evidence="6" id="KW-1185">Reference proteome</keyword>
<feature type="domain" description="HTH La-type RNA-binding" evidence="4">
    <location>
        <begin position="279"/>
        <end position="368"/>
    </location>
</feature>
<dbReference type="STRING" id="91626.A0A0C9M536"/>
<dbReference type="PANTHER" id="PTHR22792">
    <property type="entry name" value="LUPUS LA PROTEIN-RELATED"/>
    <property type="match status" value="1"/>
</dbReference>
<evidence type="ECO:0000259" key="4">
    <source>
        <dbReference type="PROSITE" id="PS50961"/>
    </source>
</evidence>
<dbReference type="GO" id="GO:0045727">
    <property type="term" value="P:positive regulation of translation"/>
    <property type="evidence" value="ECO:0007669"/>
    <property type="project" value="TreeGrafter"/>
</dbReference>
<feature type="region of interest" description="Disordered" evidence="3">
    <location>
        <begin position="836"/>
        <end position="857"/>
    </location>
</feature>
<name>A0A0C9M536_9FUNG</name>
<dbReference type="Proteomes" id="UP000053815">
    <property type="component" value="Unassembled WGS sequence"/>
</dbReference>
<dbReference type="OrthoDB" id="340227at2759"/>
<feature type="region of interest" description="Disordered" evidence="3">
    <location>
        <begin position="409"/>
        <end position="447"/>
    </location>
</feature>
<dbReference type="InterPro" id="IPR006630">
    <property type="entry name" value="La_HTH"/>
</dbReference>
<dbReference type="SMART" id="SM00684">
    <property type="entry name" value="DM15"/>
    <property type="match status" value="3"/>
</dbReference>
<dbReference type="Gene3D" id="1.10.10.10">
    <property type="entry name" value="Winged helix-like DNA-binding domain superfamily/Winged helix DNA-binding domain"/>
    <property type="match status" value="1"/>
</dbReference>